<dbReference type="EMBL" id="PVNA01000004">
    <property type="protein sequence ID" value="PRX13016.1"/>
    <property type="molecule type" value="Genomic_DNA"/>
</dbReference>
<evidence type="ECO:0000313" key="2">
    <source>
        <dbReference type="EMBL" id="PRX13016.1"/>
    </source>
</evidence>
<sequence length="171" mass="19286">MIYKTLRALLSLTLLLSITSCGFGYSLSGVSIPDNIKTYQVDFFQNQAAYVEPGIERTFTLELQDLILNQSSLDLVNKNGDYVYQGEITRFYIAPMTATASNTASQNRVTIEVNLRFTNTKDDEASFEKKYSFFYDYAATTQLQGAALDTALEIIFDQITQDIFADTLAQW</sequence>
<reference evidence="2 4" key="2">
    <citation type="submission" date="2018-03" db="EMBL/GenBank/DDBJ databases">
        <title>Genomic Encyclopedia of Archaeal and Bacterial Type Strains, Phase II (KMG-II): from individual species to whole genera.</title>
        <authorList>
            <person name="Goeker M."/>
        </authorList>
    </citation>
    <scope>NUCLEOTIDE SEQUENCE [LARGE SCALE GENOMIC DNA]</scope>
    <source>
        <strain evidence="2 4">DSM 22727</strain>
    </source>
</reference>
<dbReference type="GO" id="GO:0043165">
    <property type="term" value="P:Gram-negative-bacterium-type cell outer membrane assembly"/>
    <property type="evidence" value="ECO:0007669"/>
    <property type="project" value="InterPro"/>
</dbReference>
<dbReference type="RefSeq" id="WP_036579916.1">
    <property type="nucleotide sequence ID" value="NZ_JPJI01000023.1"/>
</dbReference>
<evidence type="ECO:0000313" key="3">
    <source>
        <dbReference type="Proteomes" id="UP000028531"/>
    </source>
</evidence>
<reference evidence="1 3" key="1">
    <citation type="submission" date="2014-07" db="EMBL/GenBank/DDBJ databases">
        <title>Draft genome sequence of Nonlabens ulvanivorans, an ulvan degrading bacterium.</title>
        <authorList>
            <person name="Kopel M."/>
            <person name="Helbert W."/>
            <person name="Henrissat B."/>
            <person name="Doniger T."/>
            <person name="Banin E."/>
        </authorList>
    </citation>
    <scope>NUCLEOTIDE SEQUENCE [LARGE SCALE GENOMIC DNA]</scope>
    <source>
        <strain evidence="1 3">PLR</strain>
    </source>
</reference>
<evidence type="ECO:0000313" key="1">
    <source>
        <dbReference type="EMBL" id="KEZ94030.1"/>
    </source>
</evidence>
<name>A0A084JYJ6_NONUL</name>
<dbReference type="AlphaFoldDB" id="A0A084JYJ6"/>
<protein>
    <submittedName>
        <fullName evidence="2">Lipopolysaccharide assembly protein</fullName>
    </submittedName>
    <submittedName>
        <fullName evidence="1">Lipoprotein</fullName>
    </submittedName>
</protein>
<proteinExistence type="predicted"/>
<organism evidence="1 3">
    <name type="scientific">Nonlabens ulvanivorans</name>
    <name type="common">Persicivirga ulvanivorans</name>
    <dbReference type="NCBI Taxonomy" id="906888"/>
    <lineage>
        <taxon>Bacteria</taxon>
        <taxon>Pseudomonadati</taxon>
        <taxon>Bacteroidota</taxon>
        <taxon>Flavobacteriia</taxon>
        <taxon>Flavobacteriales</taxon>
        <taxon>Flavobacteriaceae</taxon>
        <taxon>Nonlabens</taxon>
    </lineage>
</organism>
<dbReference type="PROSITE" id="PS51257">
    <property type="entry name" value="PROKAR_LIPOPROTEIN"/>
    <property type="match status" value="1"/>
</dbReference>
<dbReference type="Proteomes" id="UP000028531">
    <property type="component" value="Unassembled WGS sequence"/>
</dbReference>
<dbReference type="Proteomes" id="UP000239997">
    <property type="component" value="Unassembled WGS sequence"/>
</dbReference>
<dbReference type="Pfam" id="PF04390">
    <property type="entry name" value="LptE"/>
    <property type="match status" value="1"/>
</dbReference>
<accession>A0A084JYJ6</accession>
<dbReference type="EMBL" id="JPJI01000023">
    <property type="protein sequence ID" value="KEZ94030.1"/>
    <property type="molecule type" value="Genomic_DNA"/>
</dbReference>
<dbReference type="InterPro" id="IPR007485">
    <property type="entry name" value="LPS_assembly_LptE"/>
</dbReference>
<dbReference type="GO" id="GO:0019867">
    <property type="term" value="C:outer membrane"/>
    <property type="evidence" value="ECO:0007669"/>
    <property type="project" value="InterPro"/>
</dbReference>
<dbReference type="OrthoDB" id="9790776at2"/>
<evidence type="ECO:0000313" key="4">
    <source>
        <dbReference type="Proteomes" id="UP000239997"/>
    </source>
</evidence>
<comment type="caution">
    <text evidence="1">The sequence shown here is derived from an EMBL/GenBank/DDBJ whole genome shotgun (WGS) entry which is preliminary data.</text>
</comment>
<gene>
    <name evidence="1" type="ORF">IL45_02470</name>
    <name evidence="2" type="ORF">LY02_02073</name>
</gene>
<keyword evidence="1" id="KW-0449">Lipoprotein</keyword>
<keyword evidence="4" id="KW-1185">Reference proteome</keyword>